<keyword evidence="8" id="KW-0057">Aromatic amino acid biosynthesis</keyword>
<dbReference type="PROSITE" id="PS01029">
    <property type="entry name" value="DEHYDROQUINASE_II"/>
    <property type="match status" value="1"/>
</dbReference>
<comment type="similarity">
    <text evidence="4 8">Belongs to the type-II 3-dehydroquinase family.</text>
</comment>
<dbReference type="SUPFAM" id="SSF52304">
    <property type="entry name" value="Type II 3-dehydroquinate dehydratase"/>
    <property type="match status" value="1"/>
</dbReference>
<dbReference type="EMBL" id="VUNS01000003">
    <property type="protein sequence ID" value="MST96357.1"/>
    <property type="molecule type" value="Genomic_DNA"/>
</dbReference>
<keyword evidence="8" id="KW-0028">Amino-acid biosynthesis</keyword>
<feature type="binding site" evidence="8 10">
    <location>
        <begin position="101"/>
        <end position="102"/>
    </location>
    <ligand>
        <name>substrate</name>
    </ligand>
</feature>
<name>A0A844FYK5_9BACT</name>
<protein>
    <recommendedName>
        <fullName evidence="6 8">3-dehydroquinate dehydratase</fullName>
        <shortName evidence="8">3-dehydroquinase</shortName>
        <ecNumber evidence="6 8">4.2.1.10</ecNumber>
    </recommendedName>
    <alternativeName>
        <fullName evidence="8">Type II DHQase</fullName>
    </alternativeName>
</protein>
<feature type="binding site" evidence="8 10">
    <location>
        <position position="74"/>
    </location>
    <ligand>
        <name>substrate</name>
    </ligand>
</feature>
<evidence type="ECO:0000313" key="12">
    <source>
        <dbReference type="EMBL" id="MST96357.1"/>
    </source>
</evidence>
<evidence type="ECO:0000256" key="8">
    <source>
        <dbReference type="HAMAP-Rule" id="MF_00169"/>
    </source>
</evidence>
<comment type="pathway">
    <text evidence="3 8">Metabolic intermediate biosynthesis; chorismate biosynthesis; chorismate from D-erythrose 4-phosphate and phosphoenolpyruvate: step 3/7.</text>
</comment>
<keyword evidence="13" id="KW-1185">Reference proteome</keyword>
<dbReference type="InterPro" id="IPR018509">
    <property type="entry name" value="DHquinase_II_CS"/>
</dbReference>
<keyword evidence="7 8" id="KW-0456">Lyase</keyword>
<evidence type="ECO:0000256" key="9">
    <source>
        <dbReference type="PIRSR" id="PIRSR001399-1"/>
    </source>
</evidence>
<gene>
    <name evidence="8 12" type="primary">aroQ</name>
    <name evidence="12" type="ORF">FYJ85_04760</name>
</gene>
<dbReference type="InterPro" id="IPR001874">
    <property type="entry name" value="DHquinase_II"/>
</dbReference>
<dbReference type="GO" id="GO:0008652">
    <property type="term" value="P:amino acid biosynthetic process"/>
    <property type="evidence" value="ECO:0007669"/>
    <property type="project" value="UniProtKB-KW"/>
</dbReference>
<dbReference type="HAMAP" id="MF_00169">
    <property type="entry name" value="AroQ"/>
    <property type="match status" value="1"/>
</dbReference>
<dbReference type="PIRSF" id="PIRSF001399">
    <property type="entry name" value="DHquinase_II"/>
    <property type="match status" value="1"/>
</dbReference>
<evidence type="ECO:0000256" key="6">
    <source>
        <dbReference type="ARBA" id="ARBA00012060"/>
    </source>
</evidence>
<dbReference type="EC" id="4.2.1.10" evidence="6 8"/>
<dbReference type="NCBIfam" id="TIGR01088">
    <property type="entry name" value="aroQ"/>
    <property type="match status" value="1"/>
</dbReference>
<dbReference type="Proteomes" id="UP000435649">
    <property type="component" value="Unassembled WGS sequence"/>
</dbReference>
<evidence type="ECO:0000313" key="13">
    <source>
        <dbReference type="Proteomes" id="UP000435649"/>
    </source>
</evidence>
<comment type="function">
    <text evidence="2 8">Catalyzes a trans-dehydration via an enolate intermediate.</text>
</comment>
<feature type="active site" description="Proton donor" evidence="8 9">
    <location>
        <position position="100"/>
    </location>
</feature>
<proteinExistence type="inferred from homology"/>
<sequence>MKILLINGPNLQLLGVREPGIYGNDTLPAIVSRLRTLAEELGCELVDFQSNHEGAIVDRIGAALEEGVDGIVINPAAYTHTSVAIRDAIAAVKLPAVEVHLSNVQAREEFRNHSLTAPVCIGVVAGFGADSYGLALHALFSCLKKRGQK</sequence>
<feature type="site" description="Transition state stabilizer" evidence="8 11">
    <location>
        <position position="17"/>
    </location>
</feature>
<evidence type="ECO:0000256" key="10">
    <source>
        <dbReference type="PIRSR" id="PIRSR001399-2"/>
    </source>
</evidence>
<dbReference type="GO" id="GO:0009073">
    <property type="term" value="P:aromatic amino acid family biosynthetic process"/>
    <property type="evidence" value="ECO:0007669"/>
    <property type="project" value="UniProtKB-KW"/>
</dbReference>
<dbReference type="GO" id="GO:0019631">
    <property type="term" value="P:quinate catabolic process"/>
    <property type="evidence" value="ECO:0007669"/>
    <property type="project" value="TreeGrafter"/>
</dbReference>
<evidence type="ECO:0000256" key="7">
    <source>
        <dbReference type="ARBA" id="ARBA00023239"/>
    </source>
</evidence>
<reference evidence="12 13" key="1">
    <citation type="submission" date="2019-08" db="EMBL/GenBank/DDBJ databases">
        <title>In-depth cultivation of the pig gut microbiome towards novel bacterial diversity and tailored functional studies.</title>
        <authorList>
            <person name="Wylensek D."/>
            <person name="Hitch T.C.A."/>
            <person name="Clavel T."/>
        </authorList>
    </citation>
    <scope>NUCLEOTIDE SEQUENCE [LARGE SCALE GENOMIC DNA]</scope>
    <source>
        <strain evidence="12 13">BBE-744-WT-12</strain>
    </source>
</reference>
<evidence type="ECO:0000256" key="2">
    <source>
        <dbReference type="ARBA" id="ARBA00003924"/>
    </source>
</evidence>
<dbReference type="GO" id="GO:0009423">
    <property type="term" value="P:chorismate biosynthetic process"/>
    <property type="evidence" value="ECO:0007669"/>
    <property type="project" value="UniProtKB-UniRule"/>
</dbReference>
<accession>A0A844FYK5</accession>
<feature type="binding site" evidence="8 10">
    <location>
        <position position="87"/>
    </location>
    <ligand>
        <name>substrate</name>
    </ligand>
</feature>
<evidence type="ECO:0000256" key="11">
    <source>
        <dbReference type="PIRSR" id="PIRSR001399-3"/>
    </source>
</evidence>
<dbReference type="RefSeq" id="WP_106053858.1">
    <property type="nucleotide sequence ID" value="NZ_CALXOB010000006.1"/>
</dbReference>
<dbReference type="NCBIfam" id="NF003806">
    <property type="entry name" value="PRK05395.1-3"/>
    <property type="match status" value="1"/>
</dbReference>
<dbReference type="CDD" id="cd00466">
    <property type="entry name" value="DHQase_II"/>
    <property type="match status" value="1"/>
</dbReference>
<comment type="catalytic activity">
    <reaction evidence="1 8">
        <text>3-dehydroquinate = 3-dehydroshikimate + H2O</text>
        <dbReference type="Rhea" id="RHEA:21096"/>
        <dbReference type="ChEBI" id="CHEBI:15377"/>
        <dbReference type="ChEBI" id="CHEBI:16630"/>
        <dbReference type="ChEBI" id="CHEBI:32364"/>
        <dbReference type="EC" id="4.2.1.10"/>
    </reaction>
</comment>
<dbReference type="PANTHER" id="PTHR21272:SF3">
    <property type="entry name" value="CATABOLIC 3-DEHYDROQUINASE"/>
    <property type="match status" value="1"/>
</dbReference>
<dbReference type="PANTHER" id="PTHR21272">
    <property type="entry name" value="CATABOLIC 3-DEHYDROQUINASE"/>
    <property type="match status" value="1"/>
</dbReference>
<dbReference type="GO" id="GO:0003855">
    <property type="term" value="F:3-dehydroquinate dehydratase activity"/>
    <property type="evidence" value="ECO:0007669"/>
    <property type="project" value="UniProtKB-UniRule"/>
</dbReference>
<dbReference type="InterPro" id="IPR036441">
    <property type="entry name" value="DHquinase_II_sf"/>
</dbReference>
<dbReference type="Pfam" id="PF01220">
    <property type="entry name" value="DHquinase_II"/>
    <property type="match status" value="1"/>
</dbReference>
<organism evidence="12 13">
    <name type="scientific">Victivallis lenta</name>
    <dbReference type="NCBI Taxonomy" id="2606640"/>
    <lineage>
        <taxon>Bacteria</taxon>
        <taxon>Pseudomonadati</taxon>
        <taxon>Lentisphaerota</taxon>
        <taxon>Lentisphaeria</taxon>
        <taxon>Victivallales</taxon>
        <taxon>Victivallaceae</taxon>
        <taxon>Victivallis</taxon>
    </lineage>
</organism>
<feature type="binding site" evidence="8 10">
    <location>
        <position position="111"/>
    </location>
    <ligand>
        <name>substrate</name>
    </ligand>
</feature>
<dbReference type="Gene3D" id="3.40.50.9100">
    <property type="entry name" value="Dehydroquinase, class II"/>
    <property type="match status" value="1"/>
</dbReference>
<evidence type="ECO:0000256" key="5">
    <source>
        <dbReference type="ARBA" id="ARBA00011193"/>
    </source>
</evidence>
<dbReference type="AlphaFoldDB" id="A0A844FYK5"/>
<feature type="binding site" evidence="8 10">
    <location>
        <position position="80"/>
    </location>
    <ligand>
        <name>substrate</name>
    </ligand>
</feature>
<dbReference type="NCBIfam" id="NF003805">
    <property type="entry name" value="PRK05395.1-2"/>
    <property type="match status" value="1"/>
</dbReference>
<comment type="subunit">
    <text evidence="5 8">Homododecamer.</text>
</comment>
<evidence type="ECO:0000256" key="3">
    <source>
        <dbReference type="ARBA" id="ARBA00004902"/>
    </source>
</evidence>
<comment type="caution">
    <text evidence="12">The sequence shown here is derived from an EMBL/GenBank/DDBJ whole genome shotgun (WGS) entry which is preliminary data.</text>
</comment>
<evidence type="ECO:0000256" key="4">
    <source>
        <dbReference type="ARBA" id="ARBA00011037"/>
    </source>
</evidence>
<feature type="active site" description="Proton acceptor" evidence="8 9">
    <location>
        <position position="22"/>
    </location>
</feature>
<dbReference type="UniPathway" id="UPA00053">
    <property type="reaction ID" value="UER00086"/>
</dbReference>
<dbReference type="NCBIfam" id="NF003807">
    <property type="entry name" value="PRK05395.1-4"/>
    <property type="match status" value="1"/>
</dbReference>
<evidence type="ECO:0000256" key="1">
    <source>
        <dbReference type="ARBA" id="ARBA00001864"/>
    </source>
</evidence>